<evidence type="ECO:0000256" key="9">
    <source>
        <dbReference type="PROSITE-ProRule" id="PRU01373"/>
    </source>
</evidence>
<keyword evidence="6 9" id="KW-0133">Cell shape</keyword>
<keyword evidence="5" id="KW-0378">Hydrolase</keyword>
<evidence type="ECO:0000313" key="12">
    <source>
        <dbReference type="Proteomes" id="UP000184536"/>
    </source>
</evidence>
<dbReference type="GO" id="GO:0005576">
    <property type="term" value="C:extracellular region"/>
    <property type="evidence" value="ECO:0007669"/>
    <property type="project" value="TreeGrafter"/>
</dbReference>
<evidence type="ECO:0000313" key="11">
    <source>
        <dbReference type="EMBL" id="SHJ21394.1"/>
    </source>
</evidence>
<evidence type="ECO:0000256" key="3">
    <source>
        <dbReference type="ARBA" id="ARBA00022676"/>
    </source>
</evidence>
<gene>
    <name evidence="11" type="ORF">SAMN02745975_01546</name>
</gene>
<dbReference type="SUPFAM" id="SSF141523">
    <property type="entry name" value="L,D-transpeptidase catalytic domain-like"/>
    <property type="match status" value="1"/>
</dbReference>
<dbReference type="AlphaFoldDB" id="A0A1M6HGX3"/>
<dbReference type="PROSITE" id="PS52029">
    <property type="entry name" value="LD_TPASE"/>
    <property type="match status" value="1"/>
</dbReference>
<name>A0A1M6HGX3_9FIRM</name>
<keyword evidence="12" id="KW-1185">Reference proteome</keyword>
<dbReference type="OrthoDB" id="9787225at2"/>
<reference evidence="12" key="1">
    <citation type="submission" date="2016-11" db="EMBL/GenBank/DDBJ databases">
        <authorList>
            <person name="Varghese N."/>
            <person name="Submissions S."/>
        </authorList>
    </citation>
    <scope>NUCLEOTIDE SEQUENCE [LARGE SCALE GENOMIC DNA]</scope>
    <source>
        <strain evidence="12">DSM 17957</strain>
    </source>
</reference>
<dbReference type="RefSeq" id="WP_110940722.1">
    <property type="nucleotide sequence ID" value="NZ_FQZV01000017.1"/>
</dbReference>
<dbReference type="GO" id="GO:0018104">
    <property type="term" value="P:peptidoglycan-protein cross-linking"/>
    <property type="evidence" value="ECO:0007669"/>
    <property type="project" value="TreeGrafter"/>
</dbReference>
<keyword evidence="7 9" id="KW-0573">Peptidoglycan synthesis</keyword>
<dbReference type="STRING" id="1121919.SAMN02745975_01546"/>
<feature type="active site" description="Proton donor/acceptor" evidence="9">
    <location>
        <position position="111"/>
    </location>
</feature>
<keyword evidence="4" id="KW-0808">Transferase</keyword>
<dbReference type="Gene3D" id="2.40.440.10">
    <property type="entry name" value="L,D-transpeptidase catalytic domain-like"/>
    <property type="match status" value="1"/>
</dbReference>
<dbReference type="Proteomes" id="UP000184536">
    <property type="component" value="Unassembled WGS sequence"/>
</dbReference>
<comment type="similarity">
    <text evidence="2">Belongs to the YkuD family.</text>
</comment>
<dbReference type="InterPro" id="IPR038063">
    <property type="entry name" value="Transpep_catalytic_dom"/>
</dbReference>
<accession>A0A1M6HGX3</accession>
<dbReference type="GO" id="GO:0008360">
    <property type="term" value="P:regulation of cell shape"/>
    <property type="evidence" value="ECO:0007669"/>
    <property type="project" value="UniProtKB-UniRule"/>
</dbReference>
<keyword evidence="3" id="KW-0328">Glycosyltransferase</keyword>
<dbReference type="EMBL" id="FQZV01000017">
    <property type="protein sequence ID" value="SHJ21394.1"/>
    <property type="molecule type" value="Genomic_DNA"/>
</dbReference>
<evidence type="ECO:0000259" key="10">
    <source>
        <dbReference type="PROSITE" id="PS52029"/>
    </source>
</evidence>
<organism evidence="11 12">
    <name type="scientific">Geosporobacter subterraneus DSM 17957</name>
    <dbReference type="NCBI Taxonomy" id="1121919"/>
    <lineage>
        <taxon>Bacteria</taxon>
        <taxon>Bacillati</taxon>
        <taxon>Bacillota</taxon>
        <taxon>Clostridia</taxon>
        <taxon>Peptostreptococcales</taxon>
        <taxon>Thermotaleaceae</taxon>
        <taxon>Geosporobacter</taxon>
    </lineage>
</organism>
<evidence type="ECO:0000256" key="6">
    <source>
        <dbReference type="ARBA" id="ARBA00022960"/>
    </source>
</evidence>
<dbReference type="InterPro" id="IPR005490">
    <property type="entry name" value="LD_TPept_cat_dom"/>
</dbReference>
<evidence type="ECO:0000256" key="1">
    <source>
        <dbReference type="ARBA" id="ARBA00004752"/>
    </source>
</evidence>
<dbReference type="CDD" id="cd16913">
    <property type="entry name" value="YkuD_like"/>
    <property type="match status" value="1"/>
</dbReference>
<dbReference type="GO" id="GO:0071555">
    <property type="term" value="P:cell wall organization"/>
    <property type="evidence" value="ECO:0007669"/>
    <property type="project" value="UniProtKB-UniRule"/>
</dbReference>
<sequence length="470" mass="53676">MAKKYLFILLVLAIVSESFTLSFGQQITADKRIVINIPARTLTLFTGDQVEKIYPVAVGRPSKTTQTPTGSYKILNKIVNPYYSKLKIPGGSPSNPLGIRWLGFRTNYGIHGNSDPKSIGTTASAGCVRMYNYDVKELYEKVLLNTKVDVLYSLFQVHPENEEKPKVLMVYPDVYKSEKDLGKAIRQKLDEEKMREGIEDNSILEAVKISKSRPVALSKQWVLLVNGYDLISDVIMENEAIYISESALNDYFGVLVERDLEGKTKVYGKEIEAKLAGEKLYLSLEDIKKLIGGRIEKNNMLKNMWYDVSFLKLNGTFLEVNHSPVAVHNPTIPVKVLSQVVGYDVSRLSKLQWINKEPYLSLEELQKNFDVEYNFNSYNKKVEIYKKPNLFYGNKSLAVKFEKGQTLINLADLEINNLVVNDQWVSLDDLKKDYDIQYDNYKLNLVLVKRTEEKIEPESTEDTEKTTIVQ</sequence>
<comment type="pathway">
    <text evidence="1 9">Cell wall biogenesis; peptidoglycan biosynthesis.</text>
</comment>
<dbReference type="PANTHER" id="PTHR30582">
    <property type="entry name" value="L,D-TRANSPEPTIDASE"/>
    <property type="match status" value="1"/>
</dbReference>
<evidence type="ECO:0000256" key="8">
    <source>
        <dbReference type="ARBA" id="ARBA00023316"/>
    </source>
</evidence>
<proteinExistence type="inferred from homology"/>
<evidence type="ECO:0000256" key="7">
    <source>
        <dbReference type="ARBA" id="ARBA00022984"/>
    </source>
</evidence>
<dbReference type="GO" id="GO:0016757">
    <property type="term" value="F:glycosyltransferase activity"/>
    <property type="evidence" value="ECO:0007669"/>
    <property type="project" value="UniProtKB-KW"/>
</dbReference>
<dbReference type="UniPathway" id="UPA00219"/>
<evidence type="ECO:0000256" key="5">
    <source>
        <dbReference type="ARBA" id="ARBA00022801"/>
    </source>
</evidence>
<feature type="active site" description="Nucleophile" evidence="9">
    <location>
        <position position="127"/>
    </location>
</feature>
<evidence type="ECO:0000256" key="4">
    <source>
        <dbReference type="ARBA" id="ARBA00022679"/>
    </source>
</evidence>
<evidence type="ECO:0000256" key="2">
    <source>
        <dbReference type="ARBA" id="ARBA00005992"/>
    </source>
</evidence>
<dbReference type="Pfam" id="PF03734">
    <property type="entry name" value="YkuD"/>
    <property type="match status" value="1"/>
</dbReference>
<dbReference type="GO" id="GO:0071972">
    <property type="term" value="F:peptidoglycan L,D-transpeptidase activity"/>
    <property type="evidence" value="ECO:0007669"/>
    <property type="project" value="TreeGrafter"/>
</dbReference>
<keyword evidence="8 9" id="KW-0961">Cell wall biogenesis/degradation</keyword>
<dbReference type="PANTHER" id="PTHR30582:SF24">
    <property type="entry name" value="L,D-TRANSPEPTIDASE ERFK_SRFK-RELATED"/>
    <property type="match status" value="1"/>
</dbReference>
<feature type="domain" description="L,D-TPase catalytic" evidence="10">
    <location>
        <begin position="31"/>
        <end position="151"/>
    </location>
</feature>
<protein>
    <submittedName>
        <fullName evidence="11">L,D-transpeptidase catalytic domain</fullName>
    </submittedName>
</protein>
<dbReference type="InterPro" id="IPR050979">
    <property type="entry name" value="LD-transpeptidase"/>
</dbReference>